<evidence type="ECO:0000256" key="9">
    <source>
        <dbReference type="PIRSR" id="PIRSR604808-2"/>
    </source>
</evidence>
<dbReference type="InParanoid" id="A0A3P8WCA8"/>
<dbReference type="InterPro" id="IPR036691">
    <property type="entry name" value="Endo/exonu/phosph_ase_sf"/>
</dbReference>
<evidence type="ECO:0000256" key="4">
    <source>
        <dbReference type="ARBA" id="ARBA00022723"/>
    </source>
</evidence>
<comment type="cofactor">
    <cofactor evidence="9">
        <name>Mg(2+)</name>
        <dbReference type="ChEBI" id="CHEBI:18420"/>
    </cofactor>
    <cofactor evidence="9">
        <name>Mn(2+)</name>
        <dbReference type="ChEBI" id="CHEBI:29035"/>
    </cofactor>
    <text evidence="9">Probably binds two magnesium or manganese ions per subunit.</text>
</comment>
<dbReference type="InterPro" id="IPR004808">
    <property type="entry name" value="AP_endonuc_1"/>
</dbReference>
<keyword evidence="6" id="KW-0378">Hydrolase</keyword>
<dbReference type="GO" id="GO:0006284">
    <property type="term" value="P:base-excision repair"/>
    <property type="evidence" value="ECO:0007669"/>
    <property type="project" value="TreeGrafter"/>
</dbReference>
<dbReference type="GO" id="GO:0046872">
    <property type="term" value="F:metal ion binding"/>
    <property type="evidence" value="ECO:0007669"/>
    <property type="project" value="UniProtKB-KW"/>
</dbReference>
<dbReference type="GeneTree" id="ENSGT01120000272079"/>
<dbReference type="InterPro" id="IPR005135">
    <property type="entry name" value="Endo/exonuclease/phosphatase"/>
</dbReference>
<keyword evidence="12" id="KW-1185">Reference proteome</keyword>
<dbReference type="Ensembl" id="ENSCSET00000025425.1">
    <property type="protein sequence ID" value="ENSCSEP00000025093.1"/>
    <property type="gene ID" value="ENSCSEG00000016024.1"/>
</dbReference>
<reference evidence="11" key="2">
    <citation type="submission" date="2025-08" db="UniProtKB">
        <authorList>
            <consortium name="Ensembl"/>
        </authorList>
    </citation>
    <scope>IDENTIFICATION</scope>
</reference>
<dbReference type="PANTHER" id="PTHR22748:SF6">
    <property type="entry name" value="DNA-(APURINIC OR APYRIMIDINIC SITE) ENDONUCLEASE"/>
    <property type="match status" value="1"/>
</dbReference>
<comment type="similarity">
    <text evidence="2">Belongs to the DNA repair enzymes AP/ExoA family.</text>
</comment>
<evidence type="ECO:0000256" key="2">
    <source>
        <dbReference type="ARBA" id="ARBA00007092"/>
    </source>
</evidence>
<dbReference type="GO" id="GO:0008081">
    <property type="term" value="F:phosphoric diester hydrolase activity"/>
    <property type="evidence" value="ECO:0007669"/>
    <property type="project" value="TreeGrafter"/>
</dbReference>
<evidence type="ECO:0000256" key="5">
    <source>
        <dbReference type="ARBA" id="ARBA00022763"/>
    </source>
</evidence>
<proteinExistence type="inferred from homology"/>
<evidence type="ECO:0000256" key="8">
    <source>
        <dbReference type="ARBA" id="ARBA00023204"/>
    </source>
</evidence>
<organism evidence="11 12">
    <name type="scientific">Cynoglossus semilaevis</name>
    <name type="common">Tongue sole</name>
    <dbReference type="NCBI Taxonomy" id="244447"/>
    <lineage>
        <taxon>Eukaryota</taxon>
        <taxon>Metazoa</taxon>
        <taxon>Chordata</taxon>
        <taxon>Craniata</taxon>
        <taxon>Vertebrata</taxon>
        <taxon>Euteleostomi</taxon>
        <taxon>Actinopterygii</taxon>
        <taxon>Neopterygii</taxon>
        <taxon>Teleostei</taxon>
        <taxon>Neoteleostei</taxon>
        <taxon>Acanthomorphata</taxon>
        <taxon>Carangaria</taxon>
        <taxon>Pleuronectiformes</taxon>
        <taxon>Pleuronectoidei</taxon>
        <taxon>Cynoglossidae</taxon>
        <taxon>Cynoglossinae</taxon>
        <taxon>Cynoglossus</taxon>
    </lineage>
</organism>
<feature type="binding site" evidence="9">
    <location>
        <position position="39"/>
    </location>
    <ligand>
        <name>Mg(2+)</name>
        <dbReference type="ChEBI" id="CHEBI:18420"/>
        <label>1</label>
    </ligand>
</feature>
<evidence type="ECO:0000256" key="3">
    <source>
        <dbReference type="ARBA" id="ARBA00012115"/>
    </source>
</evidence>
<evidence type="ECO:0000256" key="6">
    <source>
        <dbReference type="ARBA" id="ARBA00022801"/>
    </source>
</evidence>
<dbReference type="GO" id="GO:0008311">
    <property type="term" value="F:double-stranded DNA 3'-5' DNA exonuclease activity"/>
    <property type="evidence" value="ECO:0007669"/>
    <property type="project" value="UniProtKB-EC"/>
</dbReference>
<evidence type="ECO:0000256" key="7">
    <source>
        <dbReference type="ARBA" id="ARBA00022842"/>
    </source>
</evidence>
<reference evidence="11" key="3">
    <citation type="submission" date="2025-09" db="UniProtKB">
        <authorList>
            <consortium name="Ensembl"/>
        </authorList>
    </citation>
    <scope>IDENTIFICATION</scope>
</reference>
<keyword evidence="7 9" id="KW-0460">Magnesium</keyword>
<dbReference type="Pfam" id="PF03372">
    <property type="entry name" value="Exo_endo_phos"/>
    <property type="match status" value="1"/>
</dbReference>
<evidence type="ECO:0000256" key="1">
    <source>
        <dbReference type="ARBA" id="ARBA00000493"/>
    </source>
</evidence>
<keyword evidence="4 9" id="KW-0479">Metal-binding</keyword>
<keyword evidence="8" id="KW-0234">DNA repair</keyword>
<dbReference type="SUPFAM" id="SSF56219">
    <property type="entry name" value="DNase I-like"/>
    <property type="match status" value="1"/>
</dbReference>
<reference evidence="11 12" key="1">
    <citation type="journal article" date="2014" name="Nat. Genet.">
        <title>Whole-genome sequence of a flatfish provides insights into ZW sex chromosome evolution and adaptation to a benthic lifestyle.</title>
        <authorList>
            <person name="Chen S."/>
            <person name="Zhang G."/>
            <person name="Shao C."/>
            <person name="Huang Q."/>
            <person name="Liu G."/>
            <person name="Zhang P."/>
            <person name="Song W."/>
            <person name="An N."/>
            <person name="Chalopin D."/>
            <person name="Volff J.N."/>
            <person name="Hong Y."/>
            <person name="Li Q."/>
            <person name="Sha Z."/>
            <person name="Zhou H."/>
            <person name="Xie M."/>
            <person name="Yu Q."/>
            <person name="Liu Y."/>
            <person name="Xiang H."/>
            <person name="Wang N."/>
            <person name="Wu K."/>
            <person name="Yang C."/>
            <person name="Zhou Q."/>
            <person name="Liao X."/>
            <person name="Yang L."/>
            <person name="Hu Q."/>
            <person name="Zhang J."/>
            <person name="Meng L."/>
            <person name="Jin L."/>
            <person name="Tian Y."/>
            <person name="Lian J."/>
            <person name="Yang J."/>
            <person name="Miao G."/>
            <person name="Liu S."/>
            <person name="Liang Z."/>
            <person name="Yan F."/>
            <person name="Li Y."/>
            <person name="Sun B."/>
            <person name="Zhang H."/>
            <person name="Zhang J."/>
            <person name="Zhu Y."/>
            <person name="Du M."/>
            <person name="Zhao Y."/>
            <person name="Schartl M."/>
            <person name="Tang Q."/>
            <person name="Wang J."/>
        </authorList>
    </citation>
    <scope>NUCLEOTIDE SEQUENCE</scope>
</reference>
<dbReference type="OMA" id="ENACLEP"/>
<evidence type="ECO:0000313" key="12">
    <source>
        <dbReference type="Proteomes" id="UP000265120"/>
    </source>
</evidence>
<feature type="binding site" evidence="9">
    <location>
        <position position="10"/>
    </location>
    <ligand>
        <name>Mg(2+)</name>
        <dbReference type="ChEBI" id="CHEBI:18420"/>
        <label>1</label>
    </ligand>
</feature>
<dbReference type="STRING" id="244447.ENSCSEP00000025093"/>
<protein>
    <recommendedName>
        <fullName evidence="3">exodeoxyribonuclease III</fullName>
        <ecNumber evidence="3">3.1.11.2</ecNumber>
    </recommendedName>
</protein>
<dbReference type="Gene3D" id="3.60.10.10">
    <property type="entry name" value="Endonuclease/exonuclease/phosphatase"/>
    <property type="match status" value="2"/>
</dbReference>
<keyword evidence="5" id="KW-0227">DNA damage</keyword>
<dbReference type="GO" id="GO:0005634">
    <property type="term" value="C:nucleus"/>
    <property type="evidence" value="ECO:0007669"/>
    <property type="project" value="TreeGrafter"/>
</dbReference>
<dbReference type="Proteomes" id="UP000265120">
    <property type="component" value="Chromosome W"/>
</dbReference>
<dbReference type="PANTHER" id="PTHR22748">
    <property type="entry name" value="AP ENDONUCLEASE"/>
    <property type="match status" value="1"/>
</dbReference>
<evidence type="ECO:0000259" key="10">
    <source>
        <dbReference type="Pfam" id="PF03372"/>
    </source>
</evidence>
<evidence type="ECO:0000313" key="11">
    <source>
        <dbReference type="Ensembl" id="ENSCSEP00000025093.1"/>
    </source>
</evidence>
<dbReference type="GO" id="GO:0003906">
    <property type="term" value="F:DNA-(apurinic or apyrimidinic site) endonuclease activity"/>
    <property type="evidence" value="ECO:0007669"/>
    <property type="project" value="TreeGrafter"/>
</dbReference>
<dbReference type="AlphaFoldDB" id="A0A3P8WCA8"/>
<feature type="domain" description="Endonuclease/exonuclease/phosphatase" evidence="10">
    <location>
        <begin position="8"/>
        <end position="97"/>
    </location>
</feature>
<keyword evidence="9" id="KW-0464">Manganese</keyword>
<name>A0A3P8WCA8_CYNSE</name>
<accession>A0A3P8WCA8</accession>
<dbReference type="EC" id="3.1.11.2" evidence="3"/>
<comment type="catalytic activity">
    <reaction evidence="1">
        <text>Exonucleolytic cleavage in the 3'- to 5'-direction to yield nucleoside 5'-phosphates.</text>
        <dbReference type="EC" id="3.1.11.2"/>
    </reaction>
</comment>
<sequence length="194" mass="22332">MAVIKFTSWNVNGINNVIQRRKIILSLKKEGTHIAFLQETHLSDLEHVKLRRDWVGQVYHSAFNSKSRGVGILLHKRVPFALEKCITDSEGRCYPVRFSIRGENACLEPELDQHPVKSTRPSKMAAAVRALCNDLNLFDTWSTLNPKSKNFTFFSSLHNSFSRIDYFFTSRQALERVKMSFHMVLIPYGILCTL</sequence>